<reference evidence="2" key="1">
    <citation type="journal article" date="2019" name="Int. J. Syst. Evol. Microbiol.">
        <title>The Global Catalogue of Microorganisms (GCM) 10K type strain sequencing project: providing services to taxonomists for standard genome sequencing and annotation.</title>
        <authorList>
            <consortium name="The Broad Institute Genomics Platform"/>
            <consortium name="The Broad Institute Genome Sequencing Center for Infectious Disease"/>
            <person name="Wu L."/>
            <person name="Ma J."/>
        </authorList>
    </citation>
    <scope>NUCLEOTIDE SEQUENCE [LARGE SCALE GENOMIC DNA]</scope>
    <source>
        <strain evidence="2">JCM 15577</strain>
    </source>
</reference>
<evidence type="ECO:0000313" key="1">
    <source>
        <dbReference type="EMBL" id="GAA1705341.1"/>
    </source>
</evidence>
<dbReference type="Gene3D" id="3.50.50.60">
    <property type="entry name" value="FAD/NAD(P)-binding domain"/>
    <property type="match status" value="1"/>
</dbReference>
<dbReference type="Proteomes" id="UP001501690">
    <property type="component" value="Unassembled WGS sequence"/>
</dbReference>
<dbReference type="PANTHER" id="PTHR43422">
    <property type="entry name" value="THIAMINE THIAZOLE SYNTHASE"/>
    <property type="match status" value="1"/>
</dbReference>
<dbReference type="Pfam" id="PF12831">
    <property type="entry name" value="FAD_oxidored"/>
    <property type="match status" value="1"/>
</dbReference>
<organism evidence="1 2">
    <name type="scientific">Microbacterium sediminicola</name>
    <dbReference type="NCBI Taxonomy" id="415210"/>
    <lineage>
        <taxon>Bacteria</taxon>
        <taxon>Bacillati</taxon>
        <taxon>Actinomycetota</taxon>
        <taxon>Actinomycetes</taxon>
        <taxon>Micrococcales</taxon>
        <taxon>Microbacteriaceae</taxon>
        <taxon>Microbacterium</taxon>
    </lineage>
</organism>
<proteinExistence type="predicted"/>
<sequence>MNTPTGTVVVIGASIAGLLAARAASRHAEQVLILERDSLPSDAMPRRGVPQGVHAHILLADGQARIEKWFPGITGELTLRGAVPVEARELVWHQGGGYRLPSAVDLPVLSVSRPVLEDALRSRVREDLQNVEIVDATSVDGLLCDRGAVRGVRAGDTRYPADLVIDCSGRTTRAWAMLDQAGFAAPDTDAVRIDVAYRTRVMRRHPSMFDEGCVVSIAPPSHRTGLGVMVPIEHGQWMLTAASFHGDPVPESEDAFSVWAQTLPSDEIAQTLAAAEPQGDVARFALRSSRRRRPERQRALPSGFIAMGDALCSFNPVYGQGMTVAAREAHLLSELLERSSVVAPKLPRRFYRAAARIVDVPWRLAAAGDFADPRTTGVRPRGTGLASRFLVRAVRAATRDAVVAHELTRVQHMLAGPGALLRPLTLLRLLWASRVHADAAWRAGEGMSVFDELLAGRADMLSYGAVSRAVQ</sequence>
<comment type="caution">
    <text evidence="1">The sequence shown here is derived from an EMBL/GenBank/DDBJ whole genome shotgun (WGS) entry which is preliminary data.</text>
</comment>
<dbReference type="RefSeq" id="WP_344072957.1">
    <property type="nucleotide sequence ID" value="NZ_BAAAPL010000002.1"/>
</dbReference>
<name>A0ABP4UKP3_9MICO</name>
<keyword evidence="1" id="KW-0560">Oxidoreductase</keyword>
<keyword evidence="1" id="KW-0503">Monooxygenase</keyword>
<dbReference type="EMBL" id="BAAAPL010000002">
    <property type="protein sequence ID" value="GAA1705341.1"/>
    <property type="molecule type" value="Genomic_DNA"/>
</dbReference>
<evidence type="ECO:0000313" key="2">
    <source>
        <dbReference type="Proteomes" id="UP001501690"/>
    </source>
</evidence>
<dbReference type="InterPro" id="IPR036188">
    <property type="entry name" value="FAD/NAD-bd_sf"/>
</dbReference>
<dbReference type="PANTHER" id="PTHR43422:SF3">
    <property type="entry name" value="THIAMINE THIAZOLE SYNTHASE"/>
    <property type="match status" value="1"/>
</dbReference>
<dbReference type="GO" id="GO:0004497">
    <property type="term" value="F:monooxygenase activity"/>
    <property type="evidence" value="ECO:0007669"/>
    <property type="project" value="UniProtKB-KW"/>
</dbReference>
<protein>
    <submittedName>
        <fullName evidence="1">FAD-binding monooxygenase</fullName>
    </submittedName>
</protein>
<gene>
    <name evidence="1" type="ORF">GCM10009808_24120</name>
</gene>
<keyword evidence="2" id="KW-1185">Reference proteome</keyword>
<dbReference type="SUPFAM" id="SSF51905">
    <property type="entry name" value="FAD/NAD(P)-binding domain"/>
    <property type="match status" value="1"/>
</dbReference>
<accession>A0ABP4UKP3</accession>